<keyword evidence="5" id="KW-0472">Membrane</keyword>
<dbReference type="PANTHER" id="PTHR34218">
    <property type="entry name" value="PEPTIDASE S45 PENICILLIN AMIDASE"/>
    <property type="match status" value="1"/>
</dbReference>
<evidence type="ECO:0000256" key="3">
    <source>
        <dbReference type="ARBA" id="ARBA00023145"/>
    </source>
</evidence>
<reference evidence="7" key="1">
    <citation type="journal article" date="2019" name="Int. J. Syst. Evol. Microbiol.">
        <title>The Global Catalogue of Microorganisms (GCM) 10K type strain sequencing project: providing services to taxonomists for standard genome sequencing and annotation.</title>
        <authorList>
            <consortium name="The Broad Institute Genomics Platform"/>
            <consortium name="The Broad Institute Genome Sequencing Center for Infectious Disease"/>
            <person name="Wu L."/>
            <person name="Ma J."/>
        </authorList>
    </citation>
    <scope>NUCLEOTIDE SEQUENCE [LARGE SCALE GENOMIC DNA]</scope>
    <source>
        <strain evidence="7">JCM 16021</strain>
    </source>
</reference>
<keyword evidence="7" id="KW-1185">Reference proteome</keyword>
<dbReference type="EMBL" id="BAAAQQ010000013">
    <property type="protein sequence ID" value="GAA2130572.1"/>
    <property type="molecule type" value="Genomic_DNA"/>
</dbReference>
<accession>A0ABP5KD68</accession>
<dbReference type="SUPFAM" id="SSF56235">
    <property type="entry name" value="N-terminal nucleophile aminohydrolases (Ntn hydrolases)"/>
    <property type="match status" value="1"/>
</dbReference>
<dbReference type="Proteomes" id="UP001500575">
    <property type="component" value="Unassembled WGS sequence"/>
</dbReference>
<keyword evidence="5" id="KW-1133">Transmembrane helix</keyword>
<dbReference type="InterPro" id="IPR014395">
    <property type="entry name" value="Pen/GL7ACA/AHL_acylase"/>
</dbReference>
<dbReference type="Gene3D" id="1.10.439.10">
    <property type="entry name" value="Penicillin Amidohydrolase, domain 1"/>
    <property type="match status" value="1"/>
</dbReference>
<name>A0ABP5KD68_9ACTN</name>
<organism evidence="6 7">
    <name type="scientific">Nocardioides bigeumensis</name>
    <dbReference type="NCBI Taxonomy" id="433657"/>
    <lineage>
        <taxon>Bacteria</taxon>
        <taxon>Bacillati</taxon>
        <taxon>Actinomycetota</taxon>
        <taxon>Actinomycetes</taxon>
        <taxon>Propionibacteriales</taxon>
        <taxon>Nocardioidaceae</taxon>
        <taxon>Nocardioides</taxon>
    </lineage>
</organism>
<feature type="transmembrane region" description="Helical" evidence="5">
    <location>
        <begin position="57"/>
        <end position="80"/>
    </location>
</feature>
<proteinExistence type="inferred from homology"/>
<evidence type="ECO:0000313" key="6">
    <source>
        <dbReference type="EMBL" id="GAA2130572.1"/>
    </source>
</evidence>
<dbReference type="InterPro" id="IPR029055">
    <property type="entry name" value="Ntn_hydrolases_N"/>
</dbReference>
<dbReference type="Pfam" id="PF01804">
    <property type="entry name" value="Penicil_amidase"/>
    <property type="match status" value="1"/>
</dbReference>
<evidence type="ECO:0000256" key="2">
    <source>
        <dbReference type="ARBA" id="ARBA00022801"/>
    </source>
</evidence>
<dbReference type="InterPro" id="IPR002692">
    <property type="entry name" value="S45"/>
</dbReference>
<keyword evidence="5" id="KW-0812">Transmembrane</keyword>
<dbReference type="CDD" id="cd03747">
    <property type="entry name" value="Ntn_PGA_like"/>
    <property type="match status" value="1"/>
</dbReference>
<comment type="similarity">
    <text evidence="1">Belongs to the peptidase S45 family.</text>
</comment>
<evidence type="ECO:0000256" key="5">
    <source>
        <dbReference type="SAM" id="Phobius"/>
    </source>
</evidence>
<comment type="caution">
    <text evidence="6">The sequence shown here is derived from an EMBL/GenBank/DDBJ whole genome shotgun (WGS) entry which is preliminary data.</text>
</comment>
<gene>
    <name evidence="6" type="ORF">GCM10009843_33300</name>
</gene>
<evidence type="ECO:0000256" key="4">
    <source>
        <dbReference type="SAM" id="MobiDB-lite"/>
    </source>
</evidence>
<keyword evidence="2" id="KW-0378">Hydrolase</keyword>
<keyword evidence="3" id="KW-0865">Zymogen</keyword>
<dbReference type="Gene3D" id="1.10.1400.10">
    <property type="match status" value="1"/>
</dbReference>
<dbReference type="PANTHER" id="PTHR34218:SF4">
    <property type="entry name" value="ACYL-HOMOSERINE LACTONE ACYLASE QUIP"/>
    <property type="match status" value="1"/>
</dbReference>
<dbReference type="PIRSF" id="PIRSF001227">
    <property type="entry name" value="Pen_acylase"/>
    <property type="match status" value="1"/>
</dbReference>
<dbReference type="InterPro" id="IPR023343">
    <property type="entry name" value="Penicillin_amidase_dom1"/>
</dbReference>
<protein>
    <submittedName>
        <fullName evidence="6">Penicillin acylase family protein</fullName>
    </submittedName>
</protein>
<dbReference type="InterPro" id="IPR043147">
    <property type="entry name" value="Penicillin_amidase_A-knob"/>
</dbReference>
<sequence>MFPTMTQPPDASPDPQSPSRGLGIPGLVVASEVRRNRKRGVSYWWKVFRLWPRSARWAAYVALGLVLLLLVVAVTGVVVVRRPLPEYAGELELPGLSAPVDVLRDDNGIPQLYADSLDDLLMAQGFVHAQERFFEMDVRRHVTSGRLSELFGEDTVETDRVIRTMGWRRVAERELAVVEPQTRQALEAYAAGVNAYLESRTPSQLAVEYTLLEVGGLDYTPEPWTPVDSLAWLKAMAWDLKGNMDDEIGRVLTGVDHTPAEVAQLYPAYDFEASPPIVSSGAVVDGVFDQAATGGTRNPERPPPAFAQAGDAFARVQAALDAVPTLVGRGDGIGSNSWVVGAERSATGAPLLANDPHLGISLPGIWMQMGLHCRTVSEDCPMQVAGFTFSGVPGVIIGHNADIAWGFTNLNPDVTDLFLEKVRDDEWRYDRQWQPMEVRTETIEVRGGDDVEVRVRSTDHGPVLSDVISDLATVGANAAGAKDDYAVSLAWTALQPTTTADAILALNIATDWDSFRAAASDFAVPSQNMVYADREGHIGYQSPGLIPIRQSGNDGSVPVKGWRPENDWTDEVVPFEALPHVLDPDEGFVVAANQAVIDADYPYYLTDDWDRGYRSTRIRERLEADPSVSVAEMGAIQNDSVNPMARTLVPYLLDVDGLPNRYYRDGQDLLRSWDFRQPASGEGSAAAAYYNAVWRALLRLTFHDELRESLWPEGGQRWFAAVTGLLRDPGATWWDDVTTDDVVETRDDVLLQAMEDARDELTRQLALDADDWTWGDLHRLDLRTSTLGESGIGFVEWLVNREGYEVGGGNAVVDATAWDAAEGYEVDSSPSMRMVVDLGDLDASRWISMTGVSGHPASGHYVDQTDLWVEGDTLPWPFTQEAVDEAASDTLTLTRATDEEDSSGG</sequence>
<dbReference type="InterPro" id="IPR043146">
    <property type="entry name" value="Penicillin_amidase_N_B-knob"/>
</dbReference>
<evidence type="ECO:0000256" key="1">
    <source>
        <dbReference type="ARBA" id="ARBA00006586"/>
    </source>
</evidence>
<feature type="region of interest" description="Disordered" evidence="4">
    <location>
        <begin position="1"/>
        <end position="22"/>
    </location>
</feature>
<dbReference type="Gene3D" id="3.60.20.10">
    <property type="entry name" value="Glutamine Phosphoribosylpyrophosphate, subunit 1, domain 1"/>
    <property type="match status" value="1"/>
</dbReference>
<evidence type="ECO:0000313" key="7">
    <source>
        <dbReference type="Proteomes" id="UP001500575"/>
    </source>
</evidence>
<dbReference type="Gene3D" id="2.30.120.10">
    <property type="match status" value="1"/>
</dbReference>